<dbReference type="InterPro" id="IPR000073">
    <property type="entry name" value="AB_hydrolase_1"/>
</dbReference>
<proteinExistence type="predicted"/>
<feature type="domain" description="AB hydrolase-1" evidence="2">
    <location>
        <begin position="56"/>
        <end position="155"/>
    </location>
</feature>
<protein>
    <submittedName>
        <fullName evidence="3">Alpha/beta hydrolase</fullName>
    </submittedName>
</protein>
<evidence type="ECO:0000256" key="1">
    <source>
        <dbReference type="SAM" id="Phobius"/>
    </source>
</evidence>
<dbReference type="GO" id="GO:0016787">
    <property type="term" value="F:hydrolase activity"/>
    <property type="evidence" value="ECO:0007669"/>
    <property type="project" value="UniProtKB-KW"/>
</dbReference>
<keyword evidence="1" id="KW-0472">Membrane</keyword>
<dbReference type="PANTHER" id="PTHR43798">
    <property type="entry name" value="MONOACYLGLYCEROL LIPASE"/>
    <property type="match status" value="1"/>
</dbReference>
<organism evidence="3 4">
    <name type="scientific">Alkalibacillus silvisoli</name>
    <dbReference type="NCBI Taxonomy" id="392823"/>
    <lineage>
        <taxon>Bacteria</taxon>
        <taxon>Bacillati</taxon>
        <taxon>Bacillota</taxon>
        <taxon>Bacilli</taxon>
        <taxon>Bacillales</taxon>
        <taxon>Bacillaceae</taxon>
        <taxon>Alkalibacillus</taxon>
    </lineage>
</organism>
<feature type="transmembrane region" description="Helical" evidence="1">
    <location>
        <begin position="6"/>
        <end position="23"/>
    </location>
</feature>
<accession>A0ABP3K5H5</accession>
<reference evidence="4" key="1">
    <citation type="journal article" date="2019" name="Int. J. Syst. Evol. Microbiol.">
        <title>The Global Catalogue of Microorganisms (GCM) 10K type strain sequencing project: providing services to taxonomists for standard genome sequencing and annotation.</title>
        <authorList>
            <consortium name="The Broad Institute Genomics Platform"/>
            <consortium name="The Broad Institute Genome Sequencing Center for Infectious Disease"/>
            <person name="Wu L."/>
            <person name="Ma J."/>
        </authorList>
    </citation>
    <scope>NUCLEOTIDE SEQUENCE [LARGE SCALE GENOMIC DNA]</scope>
    <source>
        <strain evidence="4">JCM 14193</strain>
    </source>
</reference>
<dbReference type="Pfam" id="PF00561">
    <property type="entry name" value="Abhydrolase_1"/>
    <property type="match status" value="1"/>
</dbReference>
<keyword evidence="1" id="KW-0812">Transmembrane</keyword>
<dbReference type="InterPro" id="IPR029058">
    <property type="entry name" value="AB_hydrolase_fold"/>
</dbReference>
<dbReference type="SUPFAM" id="SSF53474">
    <property type="entry name" value="alpha/beta-Hydrolases"/>
    <property type="match status" value="1"/>
</dbReference>
<evidence type="ECO:0000259" key="2">
    <source>
        <dbReference type="Pfam" id="PF00561"/>
    </source>
</evidence>
<gene>
    <name evidence="3" type="ORF">GCM10008935_29280</name>
</gene>
<sequence length="320" mass="36013">MYFVYLLYFVVVILIGLVLYNRLQFKEAEKQYLPKGDFISVDGIRLHYIQEGVGQPVVFLHGGILSSRDFEEVVRLTASKGFQAIVFDRPGYGFSERPKSEVTPIKQAQIIHSAIKELGISEPVILVAHSWSGSMSLSYAAQYPNDVAGIMTLGAALYKEGYPAEDGDVLSKLIKAPLIGKLMLNTLLKTPLGKRMATVMVRETFKPELPPKGYIEELYAIAFRPNHFYANREDVLTFPKATLQISKQYSEIKHPVLIIVGEDDPFGTIEHAKRLNKELPHSNLKIQPKVAHMIPDLHPELVVDNVVELYNNYIENSNTV</sequence>
<evidence type="ECO:0000313" key="3">
    <source>
        <dbReference type="EMBL" id="GAA0471456.1"/>
    </source>
</evidence>
<comment type="caution">
    <text evidence="3">The sequence shown here is derived from an EMBL/GenBank/DDBJ whole genome shotgun (WGS) entry which is preliminary data.</text>
</comment>
<dbReference type="EMBL" id="BAAACZ010000029">
    <property type="protein sequence ID" value="GAA0471456.1"/>
    <property type="molecule type" value="Genomic_DNA"/>
</dbReference>
<dbReference type="InterPro" id="IPR050266">
    <property type="entry name" value="AB_hydrolase_sf"/>
</dbReference>
<keyword evidence="1" id="KW-1133">Transmembrane helix</keyword>
<dbReference type="Proteomes" id="UP001500740">
    <property type="component" value="Unassembled WGS sequence"/>
</dbReference>
<name>A0ABP3K5H5_9BACI</name>
<dbReference type="PRINTS" id="PR00111">
    <property type="entry name" value="ABHYDROLASE"/>
</dbReference>
<evidence type="ECO:0000313" key="4">
    <source>
        <dbReference type="Proteomes" id="UP001500740"/>
    </source>
</evidence>
<keyword evidence="3" id="KW-0378">Hydrolase</keyword>
<keyword evidence="4" id="KW-1185">Reference proteome</keyword>
<dbReference type="RefSeq" id="WP_343784863.1">
    <property type="nucleotide sequence ID" value="NZ_BAAACZ010000029.1"/>
</dbReference>
<dbReference type="Gene3D" id="3.40.50.1820">
    <property type="entry name" value="alpha/beta hydrolase"/>
    <property type="match status" value="1"/>
</dbReference>